<gene>
    <name evidence="1" type="ORF">D5086_018579</name>
</gene>
<evidence type="ECO:0000313" key="2">
    <source>
        <dbReference type="Proteomes" id="UP000309997"/>
    </source>
</evidence>
<dbReference type="EMBL" id="RCHU02000009">
    <property type="protein sequence ID" value="KAL3580744.1"/>
    <property type="molecule type" value="Genomic_DNA"/>
</dbReference>
<keyword evidence="2" id="KW-1185">Reference proteome</keyword>
<organism evidence="1 2">
    <name type="scientific">Populus alba</name>
    <name type="common">White poplar</name>
    <dbReference type="NCBI Taxonomy" id="43335"/>
    <lineage>
        <taxon>Eukaryota</taxon>
        <taxon>Viridiplantae</taxon>
        <taxon>Streptophyta</taxon>
        <taxon>Embryophyta</taxon>
        <taxon>Tracheophyta</taxon>
        <taxon>Spermatophyta</taxon>
        <taxon>Magnoliopsida</taxon>
        <taxon>eudicotyledons</taxon>
        <taxon>Gunneridae</taxon>
        <taxon>Pentapetalae</taxon>
        <taxon>rosids</taxon>
        <taxon>fabids</taxon>
        <taxon>Malpighiales</taxon>
        <taxon>Salicaceae</taxon>
        <taxon>Saliceae</taxon>
        <taxon>Populus</taxon>
    </lineage>
</organism>
<comment type="caution">
    <text evidence="1">The sequence shown here is derived from an EMBL/GenBank/DDBJ whole genome shotgun (WGS) entry which is preliminary data.</text>
</comment>
<dbReference type="Proteomes" id="UP000309997">
    <property type="component" value="Unassembled WGS sequence"/>
</dbReference>
<name>A0ACC4BQG8_POPAL</name>
<protein>
    <submittedName>
        <fullName evidence="1">Uncharacterized protein</fullName>
    </submittedName>
</protein>
<proteinExistence type="predicted"/>
<accession>A0ACC4BQG8</accession>
<reference evidence="1 2" key="1">
    <citation type="journal article" date="2024" name="Plant Biotechnol. J.">
        <title>Genome and CRISPR/Cas9 system of a widespread forest tree (Populus alba) in the world.</title>
        <authorList>
            <person name="Liu Y.J."/>
            <person name="Jiang P.F."/>
            <person name="Han X.M."/>
            <person name="Li X.Y."/>
            <person name="Wang H.M."/>
            <person name="Wang Y.J."/>
            <person name="Wang X.X."/>
            <person name="Zeng Q.Y."/>
        </authorList>
    </citation>
    <scope>NUCLEOTIDE SEQUENCE [LARGE SCALE GENOMIC DNA]</scope>
    <source>
        <strain evidence="2">cv. PAL-ZL1</strain>
    </source>
</reference>
<evidence type="ECO:0000313" key="1">
    <source>
        <dbReference type="EMBL" id="KAL3580744.1"/>
    </source>
</evidence>
<sequence length="456" mass="48790">MDVVIHRHHQDDGSIVAYLVIKSVMDKNAEEKYSLGGCMIAGNGEGISPTNAFILEFSCTFIVLFVGETDAFDKRRCKELGLQMVCGILAGAMALAFFVSISVTGRAGVGLNPARCSGSSLLKGGRLWDVMMRGDDELDVLQIGFYWKIGFLNKTLVESVEADVLQFKEDTCKQKRTMSGYAGAIPDEESLESGNRNQPFATTPMQVWRASVAELVGTAVLVFALDTIVISTIQTGTSMPNLILSTLVAIIITILLLATFPISGGHINPLITFAAFLTGLISPSKTFIYILAQCVGAIFGALALKAVVNREIQQTFSLGGCTITIVAPGPDGQSTVTGLETSQALWLEIICGFVFLFASVWMALDHRQAKGLGRVSVFIIGGIVLGLLVFVSTTVTATKGYAGAGLNPARCLGPAIVRGGHLWNGHWVFWVGPAIACMAFAVYTKIIPRQLAHTIE</sequence>